<evidence type="ECO:0000313" key="1">
    <source>
        <dbReference type="EMBL" id="SVE11498.1"/>
    </source>
</evidence>
<reference evidence="1" key="1">
    <citation type="submission" date="2018-05" db="EMBL/GenBank/DDBJ databases">
        <authorList>
            <person name="Lanie J.A."/>
            <person name="Ng W.-L."/>
            <person name="Kazmierczak K.M."/>
            <person name="Andrzejewski T.M."/>
            <person name="Davidsen T.M."/>
            <person name="Wayne K.J."/>
            <person name="Tettelin H."/>
            <person name="Glass J.I."/>
            <person name="Rusch D."/>
            <person name="Podicherti R."/>
            <person name="Tsui H.-C.T."/>
            <person name="Winkler M.E."/>
        </authorList>
    </citation>
    <scope>NUCLEOTIDE SEQUENCE</scope>
</reference>
<evidence type="ECO:0008006" key="2">
    <source>
        <dbReference type="Google" id="ProtNLM"/>
    </source>
</evidence>
<feature type="non-terminal residue" evidence="1">
    <location>
        <position position="238"/>
    </location>
</feature>
<protein>
    <recommendedName>
        <fullName evidence="2">YkgJ family cysteine cluster protein</fullName>
    </recommendedName>
</protein>
<proteinExistence type="predicted"/>
<dbReference type="EMBL" id="UINC01195089">
    <property type="protein sequence ID" value="SVE11498.1"/>
    <property type="molecule type" value="Genomic_DNA"/>
</dbReference>
<dbReference type="AlphaFoldDB" id="A0A383AWI4"/>
<name>A0A383AWI4_9ZZZZ</name>
<organism evidence="1">
    <name type="scientific">marine metagenome</name>
    <dbReference type="NCBI Taxonomy" id="408172"/>
    <lineage>
        <taxon>unclassified sequences</taxon>
        <taxon>metagenomes</taxon>
        <taxon>ecological metagenomes</taxon>
    </lineage>
</organism>
<gene>
    <name evidence="1" type="ORF">METZ01_LOCUS464352</name>
</gene>
<dbReference type="Pfam" id="PF03692">
    <property type="entry name" value="CxxCxxCC"/>
    <property type="match status" value="1"/>
</dbReference>
<dbReference type="InterPro" id="IPR005358">
    <property type="entry name" value="Puta_zinc/iron-chelating_dom"/>
</dbReference>
<sequence>MTQTSHLSRQDLDTLAVELDAIYDDVPSTCCANSGECCSLTPAEMDEGWATMFPLYKAEYARIADHVRRTFNAERAAQLLSITDERPERCPFLGDDNGCTIYAVRPLICRTYAVMNHDTIAEAAERHRGELPEQWVRQFVMRETGMVCPRVTVTQPEKLVRHANNLVTGAYERAMVRLSRRLELVSAQRKRLIRPLIRTRSWPLRWTWGGYNALCLTPVEWVTEKLQKYWRRSQLNDL</sequence>
<accession>A0A383AWI4</accession>